<gene>
    <name evidence="1" type="ORF">VSS37_17695</name>
</gene>
<name>A0ABU6D1X7_9GAMM</name>
<dbReference type="RefSeq" id="WP_324697317.1">
    <property type="nucleotide sequence ID" value="NZ_JAYMYJ010000142.1"/>
</dbReference>
<keyword evidence="1" id="KW-0378">Hydrolase</keyword>
<comment type="caution">
    <text evidence="1">The sequence shown here is derived from an EMBL/GenBank/DDBJ whole genome shotgun (WGS) entry which is preliminary data.</text>
</comment>
<protein>
    <submittedName>
        <fullName evidence="1">Retron system putative HNH endonuclease</fullName>
    </submittedName>
</protein>
<proteinExistence type="predicted"/>
<dbReference type="Gene3D" id="1.10.30.50">
    <property type="match status" value="1"/>
</dbReference>
<keyword evidence="1" id="KW-0540">Nuclease</keyword>
<accession>A0ABU6D1X7</accession>
<evidence type="ECO:0000313" key="2">
    <source>
        <dbReference type="Proteomes" id="UP001308005"/>
    </source>
</evidence>
<dbReference type="InterPro" id="IPR013467">
    <property type="entry name" value="HNH78-like"/>
</dbReference>
<dbReference type="Proteomes" id="UP001308005">
    <property type="component" value="Unassembled WGS sequence"/>
</dbReference>
<keyword evidence="2" id="KW-1185">Reference proteome</keyword>
<keyword evidence="1" id="KW-0255">Endonuclease</keyword>
<sequence length="217" mass="24931">MRFIQKTQSPDFFEQEKCGFPLTEDSPWGDFKNPCKKMFKDFLAQEQHGLCGYCERDLSSTSSHLEHIAPRERYKHLKFVYENLIVSCDGGFLCQGKMLNKESCGHRKDNEYDEQLFLNPVQLPDISTCFHFDNETGAIIAASQASDEAANYTIRILNLNAPYVRDARMNARDVLLEGLSNLPIDQAETILRQELSAEREFISFLRHYFAPFLGDVA</sequence>
<evidence type="ECO:0000313" key="1">
    <source>
        <dbReference type="EMBL" id="MEB4592817.1"/>
    </source>
</evidence>
<dbReference type="GO" id="GO:0004519">
    <property type="term" value="F:endonuclease activity"/>
    <property type="evidence" value="ECO:0007669"/>
    <property type="project" value="UniProtKB-KW"/>
</dbReference>
<dbReference type="EMBL" id="JAYMYJ010000142">
    <property type="protein sequence ID" value="MEB4592817.1"/>
    <property type="molecule type" value="Genomic_DNA"/>
</dbReference>
<organism evidence="1 2">
    <name type="scientific">Candidatus Thiothrix phosphatis</name>
    <dbReference type="NCBI Taxonomy" id="3112415"/>
    <lineage>
        <taxon>Bacteria</taxon>
        <taxon>Pseudomonadati</taxon>
        <taxon>Pseudomonadota</taxon>
        <taxon>Gammaproteobacteria</taxon>
        <taxon>Thiotrichales</taxon>
        <taxon>Thiotrichaceae</taxon>
        <taxon>Thiothrix</taxon>
    </lineage>
</organism>
<reference evidence="2" key="1">
    <citation type="submission" date="2023-07" db="EMBL/GenBank/DDBJ databases">
        <title>The carbon used by Thiothrix.</title>
        <authorList>
            <person name="Chen L."/>
        </authorList>
    </citation>
    <scope>NUCLEOTIDE SEQUENCE [LARGE SCALE GENOMIC DNA]</scope>
</reference>
<dbReference type="NCBIfam" id="TIGR02646">
    <property type="entry name" value="retron system putative HNH endonuclease"/>
    <property type="match status" value="1"/>
</dbReference>